<dbReference type="InterPro" id="IPR036852">
    <property type="entry name" value="Peptidase_S8/S53_dom_sf"/>
</dbReference>
<dbReference type="PROSITE" id="PS51892">
    <property type="entry name" value="SUBTILASE"/>
    <property type="match status" value="1"/>
</dbReference>
<dbReference type="EMBL" id="JBHSKF010000012">
    <property type="protein sequence ID" value="MFC5289772.1"/>
    <property type="molecule type" value="Genomic_DNA"/>
</dbReference>
<sequence>MHSAKRTAVVVAASLLAALPLTPHASAQSRAETGPTHTGPTHTVTLITGDRVHVRGGEVLVRPAEGREHIAHATRRVGEHLYVTPADAVRPIAEGRLDRRLFDVAALIDAGYDDDRRADLPLITDAPTPALRTTAELPRLGLRAATAVKADLAAAWPAIAAAGQVWLDGKRTALLERSTAQIGAPEAWADGLSGAGVTVAVLDTGVDETHPDLAGRQSAERNFTADADATDAFGHGTHVASIIAGEGGRYRGVAPGADILDAKVLDATGSGQESWVLAGMEWAVAQGADIVNLSLGGADTPDTDPLEAAVEALSAEHGALFVIAAGNSGPGPRSVASPGSADAALTVGAVDRADAVAPFSSRGPRLGDGGIKPDITGPGVDIVAAASAGGVIGEPVEDGYIALSGTSMATPHVAGAAALLAQARPDWPGQRLKSALTASAAPTGGETAFTQGSGRVDVPAALAKTVTTSPTSLGLGTQQWPHDDDEPVSRELTYRNDGDAPLTVDLAVEAVGPDGAPAPDGLLTVTPARLTVPAGGTATATVTGDTSTGTADGLYSGAVLASSGGEPAVRTPVAVEREVESYDLTLRAVGPDGAPAASFEGLLMNKSGGPPVFLSDPSGTATARLPKGDYLLDTLLIGPTGTRLFHVAQPVLALSADAAATADARQTRVIRLAPADAAAELVIAQATYAVYFPSGTGITVSVGATDPGALATQHAGAGVDGLAAMAGAHWATPDDAYYLTAHRDDTAFTGLDRTVPRAELATVRTMAAASGPRRQAEEVAIGRGDAVGMLFLGSRRALPTEITSHVTTGSTWSGGIWEYEEGGADPVTDLATPRERLAAGRVYERTVNSPVFAPAFDGESRAWRFGDDLVLNIPFAGDGAGNVGWSSYTSGRTVLTRDGVEVRAAEQPGSAVVRVPAEDAEYGLTVTADRGAVFATSTRVEASWTFRSASSPGTSTPLPLAAIRLSPDLGETGAGVPGQSLTIPVALVTNGGGESAPSALTAEVSFDGGATWRPAASTATSVTVAHPAAATSVSLRLSAAGPAGTSALTVIDAYRLVG</sequence>
<dbReference type="InterPro" id="IPR023827">
    <property type="entry name" value="Peptidase_S8_Asp-AS"/>
</dbReference>
<feature type="signal peptide" evidence="7">
    <location>
        <begin position="1"/>
        <end position="27"/>
    </location>
</feature>
<dbReference type="InterPro" id="IPR022398">
    <property type="entry name" value="Peptidase_S8_His-AS"/>
</dbReference>
<accession>A0ABW0EQT0</accession>
<feature type="chain" id="PRO_5047225391" evidence="7">
    <location>
        <begin position="28"/>
        <end position="1058"/>
    </location>
</feature>
<dbReference type="InterPro" id="IPR000209">
    <property type="entry name" value="Peptidase_S8/S53_dom"/>
</dbReference>
<dbReference type="Proteomes" id="UP001596157">
    <property type="component" value="Unassembled WGS sequence"/>
</dbReference>
<evidence type="ECO:0000256" key="5">
    <source>
        <dbReference type="PROSITE-ProRule" id="PRU01240"/>
    </source>
</evidence>
<evidence type="ECO:0000259" key="8">
    <source>
        <dbReference type="Pfam" id="PF00082"/>
    </source>
</evidence>
<evidence type="ECO:0000256" key="2">
    <source>
        <dbReference type="ARBA" id="ARBA00022670"/>
    </source>
</evidence>
<evidence type="ECO:0000256" key="3">
    <source>
        <dbReference type="ARBA" id="ARBA00022801"/>
    </source>
</evidence>
<evidence type="ECO:0000256" key="6">
    <source>
        <dbReference type="RuleBase" id="RU003355"/>
    </source>
</evidence>
<comment type="caution">
    <text evidence="9">The sequence shown here is derived from an EMBL/GenBank/DDBJ whole genome shotgun (WGS) entry which is preliminary data.</text>
</comment>
<evidence type="ECO:0000256" key="7">
    <source>
        <dbReference type="SAM" id="SignalP"/>
    </source>
</evidence>
<dbReference type="RefSeq" id="WP_378249624.1">
    <property type="nucleotide sequence ID" value="NZ_JBHSKF010000012.1"/>
</dbReference>
<dbReference type="SUPFAM" id="SSF52743">
    <property type="entry name" value="Subtilisin-like"/>
    <property type="match status" value="1"/>
</dbReference>
<dbReference type="PROSITE" id="PS00138">
    <property type="entry name" value="SUBTILASE_SER"/>
    <property type="match status" value="1"/>
</dbReference>
<feature type="domain" description="Peptidase S8/S53" evidence="8">
    <location>
        <begin position="194"/>
        <end position="454"/>
    </location>
</feature>
<comment type="similarity">
    <text evidence="1 5 6">Belongs to the peptidase S8 family.</text>
</comment>
<dbReference type="InterPro" id="IPR050131">
    <property type="entry name" value="Peptidase_S8_subtilisin-like"/>
</dbReference>
<gene>
    <name evidence="9" type="ORF">ACFPM7_22190</name>
</gene>
<keyword evidence="7" id="KW-0732">Signal</keyword>
<dbReference type="PROSITE" id="PS00137">
    <property type="entry name" value="SUBTILASE_HIS"/>
    <property type="match status" value="1"/>
</dbReference>
<protein>
    <submittedName>
        <fullName evidence="9">S8 family serine peptidase</fullName>
    </submittedName>
</protein>
<dbReference type="Pfam" id="PF00082">
    <property type="entry name" value="Peptidase_S8"/>
    <property type="match status" value="1"/>
</dbReference>
<dbReference type="PANTHER" id="PTHR43806:SF11">
    <property type="entry name" value="CEREVISIN-RELATED"/>
    <property type="match status" value="1"/>
</dbReference>
<feature type="active site" description="Charge relay system" evidence="5">
    <location>
        <position position="203"/>
    </location>
</feature>
<keyword evidence="3 5" id="KW-0378">Hydrolase</keyword>
<dbReference type="PRINTS" id="PR00723">
    <property type="entry name" value="SUBTILISIN"/>
</dbReference>
<proteinExistence type="inferred from homology"/>
<keyword evidence="10" id="KW-1185">Reference proteome</keyword>
<evidence type="ECO:0000256" key="1">
    <source>
        <dbReference type="ARBA" id="ARBA00011073"/>
    </source>
</evidence>
<evidence type="ECO:0000313" key="10">
    <source>
        <dbReference type="Proteomes" id="UP001596157"/>
    </source>
</evidence>
<dbReference type="InterPro" id="IPR013783">
    <property type="entry name" value="Ig-like_fold"/>
</dbReference>
<keyword evidence="2 5" id="KW-0645">Protease</keyword>
<name>A0ABW0EQT0_9PSEU</name>
<evidence type="ECO:0000256" key="4">
    <source>
        <dbReference type="ARBA" id="ARBA00022825"/>
    </source>
</evidence>
<evidence type="ECO:0000313" key="9">
    <source>
        <dbReference type="EMBL" id="MFC5289772.1"/>
    </source>
</evidence>
<dbReference type="Gene3D" id="2.60.40.10">
    <property type="entry name" value="Immunoglobulins"/>
    <property type="match status" value="1"/>
</dbReference>
<dbReference type="InterPro" id="IPR015500">
    <property type="entry name" value="Peptidase_S8_subtilisin-rel"/>
</dbReference>
<dbReference type="Gene3D" id="3.40.50.200">
    <property type="entry name" value="Peptidase S8/S53 domain"/>
    <property type="match status" value="1"/>
</dbReference>
<dbReference type="PROSITE" id="PS00136">
    <property type="entry name" value="SUBTILASE_ASP"/>
    <property type="match status" value="1"/>
</dbReference>
<reference evidence="10" key="1">
    <citation type="journal article" date="2019" name="Int. J. Syst. Evol. Microbiol.">
        <title>The Global Catalogue of Microorganisms (GCM) 10K type strain sequencing project: providing services to taxonomists for standard genome sequencing and annotation.</title>
        <authorList>
            <consortium name="The Broad Institute Genomics Platform"/>
            <consortium name="The Broad Institute Genome Sequencing Center for Infectious Disease"/>
            <person name="Wu L."/>
            <person name="Ma J."/>
        </authorList>
    </citation>
    <scope>NUCLEOTIDE SEQUENCE [LARGE SCALE GENOMIC DNA]</scope>
    <source>
        <strain evidence="10">CCUG 59778</strain>
    </source>
</reference>
<dbReference type="PANTHER" id="PTHR43806">
    <property type="entry name" value="PEPTIDASE S8"/>
    <property type="match status" value="1"/>
</dbReference>
<keyword evidence="4 5" id="KW-0720">Serine protease</keyword>
<feature type="active site" description="Charge relay system" evidence="5">
    <location>
        <position position="235"/>
    </location>
</feature>
<organism evidence="9 10">
    <name type="scientific">Actinokineospora guangxiensis</name>
    <dbReference type="NCBI Taxonomy" id="1490288"/>
    <lineage>
        <taxon>Bacteria</taxon>
        <taxon>Bacillati</taxon>
        <taxon>Actinomycetota</taxon>
        <taxon>Actinomycetes</taxon>
        <taxon>Pseudonocardiales</taxon>
        <taxon>Pseudonocardiaceae</taxon>
        <taxon>Actinokineospora</taxon>
    </lineage>
</organism>
<feature type="active site" description="Charge relay system" evidence="5">
    <location>
        <position position="407"/>
    </location>
</feature>
<dbReference type="InterPro" id="IPR023828">
    <property type="entry name" value="Peptidase_S8_Ser-AS"/>
</dbReference>